<evidence type="ECO:0000256" key="5">
    <source>
        <dbReference type="ARBA" id="ARBA00022730"/>
    </source>
</evidence>
<dbReference type="PIRSF" id="PIRSF002155">
    <property type="entry name" value="Ribosomal_L1"/>
    <property type="match status" value="1"/>
</dbReference>
<evidence type="ECO:0000313" key="14">
    <source>
        <dbReference type="Proteomes" id="UP000037210"/>
    </source>
</evidence>
<dbReference type="EMBL" id="LFWZ01000007">
    <property type="protein sequence ID" value="KON31339.1"/>
    <property type="molecule type" value="Genomic_DNA"/>
</dbReference>
<evidence type="ECO:0000256" key="6">
    <source>
        <dbReference type="ARBA" id="ARBA00022845"/>
    </source>
</evidence>
<dbReference type="InterPro" id="IPR023673">
    <property type="entry name" value="Ribosomal_uL1_CS"/>
</dbReference>
<keyword evidence="9 11" id="KW-0687">Ribonucleoprotein</keyword>
<evidence type="ECO:0000313" key="13">
    <source>
        <dbReference type="EMBL" id="KON31339.1"/>
    </source>
</evidence>
<dbReference type="Gene3D" id="3.40.50.790">
    <property type="match status" value="1"/>
</dbReference>
<evidence type="ECO:0000256" key="2">
    <source>
        <dbReference type="ARBA" id="ARBA00011838"/>
    </source>
</evidence>
<keyword evidence="8 11" id="KW-0689">Ribosomal protein</keyword>
<evidence type="ECO:0000256" key="7">
    <source>
        <dbReference type="ARBA" id="ARBA00022884"/>
    </source>
</evidence>
<dbReference type="SUPFAM" id="SSF56808">
    <property type="entry name" value="Ribosomal protein L1"/>
    <property type="match status" value="1"/>
</dbReference>
<keyword evidence="6 11" id="KW-0810">Translation regulation</keyword>
<dbReference type="GO" id="GO:0006417">
    <property type="term" value="P:regulation of translation"/>
    <property type="evidence" value="ECO:0007669"/>
    <property type="project" value="UniProtKB-KW"/>
</dbReference>
<name>A0A0M0BSA7_9ARCH</name>
<dbReference type="Proteomes" id="UP000037210">
    <property type="component" value="Unassembled WGS sequence"/>
</dbReference>
<evidence type="ECO:0000256" key="10">
    <source>
        <dbReference type="ARBA" id="ARBA00045545"/>
    </source>
</evidence>
<dbReference type="NCBIfam" id="NF003244">
    <property type="entry name" value="PRK04203.1"/>
    <property type="match status" value="1"/>
</dbReference>
<comment type="subunit">
    <text evidence="2 11">Part of the 50S ribosomal subunit.</text>
</comment>
<dbReference type="InterPro" id="IPR023674">
    <property type="entry name" value="Ribosomal_uL1-like"/>
</dbReference>
<accession>A0A0M0BSA7</accession>
<comment type="function">
    <text evidence="10">Probably involved in E site tRNA release. Binds directly to 23S rRNA.</text>
</comment>
<dbReference type="GO" id="GO:0000049">
    <property type="term" value="F:tRNA binding"/>
    <property type="evidence" value="ECO:0007669"/>
    <property type="project" value="UniProtKB-KW"/>
</dbReference>
<comment type="caution">
    <text evidence="13">The sequence shown here is derived from an EMBL/GenBank/DDBJ whole genome shotgun (WGS) entry which is preliminary data.</text>
</comment>
<dbReference type="Pfam" id="PF00687">
    <property type="entry name" value="Ribosomal_L1"/>
    <property type="match status" value="1"/>
</dbReference>
<evidence type="ECO:0000256" key="9">
    <source>
        <dbReference type="ARBA" id="ARBA00023274"/>
    </source>
</evidence>
<dbReference type="InterPro" id="IPR016095">
    <property type="entry name" value="Ribosomal_uL1_3-a/b-sand"/>
</dbReference>
<dbReference type="FunFam" id="3.40.50.790:FF:000005">
    <property type="entry name" value="50S ribosomal protein L1"/>
    <property type="match status" value="1"/>
</dbReference>
<dbReference type="PANTHER" id="PTHR36427:SF3">
    <property type="entry name" value="LARGE RIBOSOMAL SUBUNIT PROTEIN UL1M"/>
    <property type="match status" value="1"/>
</dbReference>
<comment type="function">
    <text evidence="11">Binds directly to 23S rRNA. Probably involved in E site tRNA release.</text>
</comment>
<evidence type="ECO:0000256" key="3">
    <source>
        <dbReference type="ARBA" id="ARBA00022491"/>
    </source>
</evidence>
<keyword evidence="3 11" id="KW-0678">Repressor</keyword>
<dbReference type="AlphaFoldDB" id="A0A0M0BSA7"/>
<dbReference type="PROSITE" id="PS01199">
    <property type="entry name" value="RIBOSOMAL_L1"/>
    <property type="match status" value="1"/>
</dbReference>
<dbReference type="Gene3D" id="3.30.190.20">
    <property type="match status" value="1"/>
</dbReference>
<protein>
    <recommendedName>
        <fullName evidence="11">Large ribosomal subunit protein uL1</fullName>
    </recommendedName>
</protein>
<gene>
    <name evidence="11" type="primary">rpl1</name>
    <name evidence="13" type="ORF">AC482_01140</name>
</gene>
<dbReference type="GO" id="GO:0003735">
    <property type="term" value="F:structural constituent of ribosome"/>
    <property type="evidence" value="ECO:0007669"/>
    <property type="project" value="InterPro"/>
</dbReference>
<dbReference type="GO" id="GO:0015934">
    <property type="term" value="C:large ribosomal subunit"/>
    <property type="evidence" value="ECO:0007669"/>
    <property type="project" value="InterPro"/>
</dbReference>
<keyword evidence="7 11" id="KW-0694">RNA-binding</keyword>
<evidence type="ECO:0000256" key="12">
    <source>
        <dbReference type="RuleBase" id="RU000659"/>
    </source>
</evidence>
<evidence type="ECO:0000256" key="1">
    <source>
        <dbReference type="ARBA" id="ARBA00010531"/>
    </source>
</evidence>
<organism evidence="13 14">
    <name type="scientific">miscellaneous Crenarchaeota group-15 archaeon DG-45</name>
    <dbReference type="NCBI Taxonomy" id="1685127"/>
    <lineage>
        <taxon>Archaea</taxon>
        <taxon>Candidatus Bathyarchaeota</taxon>
        <taxon>MCG-15</taxon>
    </lineage>
</organism>
<dbReference type="PANTHER" id="PTHR36427">
    <property type="entry name" value="54S RIBOSOMAL PROTEIN L1, MITOCHONDRIAL"/>
    <property type="match status" value="1"/>
</dbReference>
<keyword evidence="4 11" id="KW-0820">tRNA-binding</keyword>
<dbReference type="InterPro" id="IPR002143">
    <property type="entry name" value="Ribosomal_uL1"/>
</dbReference>
<sequence>MPREKIVDAIGKAREAAPARGFEQSIDLTVNLRDLDMRRPEERVNLRVYLPKGVADRRVMVFASGDLALRARRSGANEIIEPPELDEMGKDRKAAKKRLKDFDVFIAEAPLMPTVGRVVGPVLGPKGKMPTPVPPQAPIEDLIEREKRAVVLRSRDRPLVQCIVGSEGMGDEEIAENVEAVLSNLGRTLRRGMGNIQSIYLKLTMGPAVRLL</sequence>
<dbReference type="HAMAP" id="MF_01318_A">
    <property type="entry name" value="Ribosomal_uL1_A"/>
    <property type="match status" value="1"/>
</dbReference>
<keyword evidence="5 11" id="KW-0699">rRNA-binding</keyword>
<evidence type="ECO:0000256" key="4">
    <source>
        <dbReference type="ARBA" id="ARBA00022555"/>
    </source>
</evidence>
<evidence type="ECO:0000256" key="8">
    <source>
        <dbReference type="ARBA" id="ARBA00022980"/>
    </source>
</evidence>
<proteinExistence type="inferred from homology"/>
<comment type="similarity">
    <text evidence="1 11 12">Belongs to the universal ribosomal protein uL1 family.</text>
</comment>
<dbReference type="GO" id="GO:0019843">
    <property type="term" value="F:rRNA binding"/>
    <property type="evidence" value="ECO:0007669"/>
    <property type="project" value="UniProtKB-UniRule"/>
</dbReference>
<dbReference type="CDD" id="cd00403">
    <property type="entry name" value="Ribosomal_L1"/>
    <property type="match status" value="1"/>
</dbReference>
<dbReference type="GO" id="GO:0006412">
    <property type="term" value="P:translation"/>
    <property type="evidence" value="ECO:0007669"/>
    <property type="project" value="UniProtKB-UniRule"/>
</dbReference>
<comment type="function">
    <text evidence="11">Protein L1 is also a translational repressor protein, it controls the translation of its operon by binding to its mRNA.</text>
</comment>
<evidence type="ECO:0000256" key="11">
    <source>
        <dbReference type="HAMAP-Rule" id="MF_01318"/>
    </source>
</evidence>
<dbReference type="InterPro" id="IPR028364">
    <property type="entry name" value="Ribosomal_uL1/biogenesis"/>
</dbReference>
<dbReference type="InterPro" id="IPR023669">
    <property type="entry name" value="Ribosomal_uL1_arc"/>
</dbReference>
<reference evidence="13 14" key="1">
    <citation type="submission" date="2015-06" db="EMBL/GenBank/DDBJ databases">
        <title>New insights into the roles of widespread benthic archaea in carbon and nitrogen cycling.</title>
        <authorList>
            <person name="Lazar C.S."/>
            <person name="Baker B.J."/>
            <person name="Seitz K.W."/>
            <person name="Hyde A.S."/>
            <person name="Dick G.J."/>
            <person name="Hinrichs K.-U."/>
            <person name="Teske A.P."/>
        </authorList>
    </citation>
    <scope>NUCLEOTIDE SEQUENCE [LARGE SCALE GENOMIC DNA]</scope>
    <source>
        <strain evidence="13">DG-45</strain>
    </source>
</reference>